<evidence type="ECO:0000313" key="3">
    <source>
        <dbReference type="Proteomes" id="UP000245683"/>
    </source>
</evidence>
<dbReference type="Gene3D" id="1.20.5.170">
    <property type="match status" value="1"/>
</dbReference>
<protein>
    <recommendedName>
        <fullName evidence="4">Nucleotide exchange factor GrpE</fullName>
    </recommendedName>
</protein>
<feature type="coiled-coil region" evidence="1">
    <location>
        <begin position="61"/>
        <end position="109"/>
    </location>
</feature>
<dbReference type="Proteomes" id="UP000245683">
    <property type="component" value="Unassembled WGS sequence"/>
</dbReference>
<proteinExistence type="predicted"/>
<sequence length="218" mass="23513">MVVKALLRVSSRTRLAFLLGLPREFVADLPAEAFVAAFGRVAAADATVAEWLAALARDGRVDAMQREVDRLRTELSAAEGRAEAAERRVAELADRCDQLEEALRVEYAEATSVRAAQDRQLQIDTIRALADLAAEMEEIAANHLEPELLVERVRALVAAQALEPVGLAGAKVSFDPAQHDPIVGGPLAGAEVMVIRPGYRWHPTGGEILIHKALVSQA</sequence>
<accession>A0A317JYM9</accession>
<gene>
    <name evidence="2" type="ORF">DLJ46_19680</name>
</gene>
<evidence type="ECO:0000256" key="1">
    <source>
        <dbReference type="SAM" id="Coils"/>
    </source>
</evidence>
<keyword evidence="1" id="KW-0175">Coiled coil</keyword>
<evidence type="ECO:0008006" key="4">
    <source>
        <dbReference type="Google" id="ProtNLM"/>
    </source>
</evidence>
<dbReference type="EMBL" id="QGSV01000235">
    <property type="protein sequence ID" value="PWU45876.1"/>
    <property type="molecule type" value="Genomic_DNA"/>
</dbReference>
<name>A0A317JYM9_9ACTN</name>
<reference evidence="3" key="1">
    <citation type="submission" date="2018-05" db="EMBL/GenBank/DDBJ databases">
        <title>Micromonospora globispora sp. nov. and Micromonospora rugosa sp. nov., isolated from marine sediment.</title>
        <authorList>
            <person name="Carro L."/>
            <person name="Aysel V."/>
            <person name="Cetin D."/>
            <person name="Igual J.M."/>
            <person name="Klenk H.-P."/>
            <person name="Trujillo M.E."/>
            <person name="Sahin N."/>
        </authorList>
    </citation>
    <scope>NUCLEOTIDE SEQUENCE [LARGE SCALE GENOMIC DNA]</scope>
    <source>
        <strain evidence="3">S2904</strain>
    </source>
</reference>
<comment type="caution">
    <text evidence="2">The sequence shown here is derived from an EMBL/GenBank/DDBJ whole genome shotgun (WGS) entry which is preliminary data.</text>
</comment>
<dbReference type="SUPFAM" id="SSF57997">
    <property type="entry name" value="Tropomyosin"/>
    <property type="match status" value="1"/>
</dbReference>
<evidence type="ECO:0000313" key="2">
    <source>
        <dbReference type="EMBL" id="PWU45876.1"/>
    </source>
</evidence>
<dbReference type="RefSeq" id="WP_109946111.1">
    <property type="nucleotide sequence ID" value="NZ_QGGF01000060.1"/>
</dbReference>
<organism evidence="2 3">
    <name type="scientific">Micromonospora globispora</name>
    <dbReference type="NCBI Taxonomy" id="1450148"/>
    <lineage>
        <taxon>Bacteria</taxon>
        <taxon>Bacillati</taxon>
        <taxon>Actinomycetota</taxon>
        <taxon>Actinomycetes</taxon>
        <taxon>Micromonosporales</taxon>
        <taxon>Micromonosporaceae</taxon>
        <taxon>Micromonospora</taxon>
    </lineage>
</organism>
<keyword evidence="3" id="KW-1185">Reference proteome</keyword>
<dbReference type="AlphaFoldDB" id="A0A317JYM9"/>